<comment type="caution">
    <text evidence="5">The sequence shown here is derived from an EMBL/GenBank/DDBJ whole genome shotgun (WGS) entry which is preliminary data.</text>
</comment>
<sequence>MAAPTPAISPPVDFTKPIDRSVVCGQTALITGGASGIGAGVARALAEAGAVVTIADVNRAAGEAYAGVLREEGHQVYFVETDVTDWHSQLQAFKASIESSPVHTVNIVIACAGLTGRSIFQEPTFATPADSGTKDPLPPSTAVHDVNFKGSLYTACLALHFFRRASASPHTDNTDNTTTNNSGKASQQHQQNHHLIFVASNIAYNPLPLFSLYAASKTAVRALWKTLRAHPQLTHMRTNLLAPHIVRSPMTAGLQALMDARGLRMVDIDDCVQCLMRFVCDAGIRGRAVQVDPEGEWFDLRDEEEGYDGAKAFYEHQTPDTRGQTEFMIELLEGMSSMQ</sequence>
<evidence type="ECO:0000256" key="3">
    <source>
        <dbReference type="ARBA" id="ARBA00023002"/>
    </source>
</evidence>
<dbReference type="Pfam" id="PF00106">
    <property type="entry name" value="adh_short"/>
    <property type="match status" value="2"/>
</dbReference>
<evidence type="ECO:0000313" key="5">
    <source>
        <dbReference type="EMBL" id="KAK4540141.1"/>
    </source>
</evidence>
<evidence type="ECO:0000256" key="1">
    <source>
        <dbReference type="ARBA" id="ARBA00006484"/>
    </source>
</evidence>
<comment type="similarity">
    <text evidence="1">Belongs to the short-chain dehydrogenases/reductases (SDR) family.</text>
</comment>
<gene>
    <name evidence="5" type="ORF">LTR36_009727</name>
</gene>
<dbReference type="GO" id="GO:0016616">
    <property type="term" value="F:oxidoreductase activity, acting on the CH-OH group of donors, NAD or NADP as acceptor"/>
    <property type="evidence" value="ECO:0007669"/>
    <property type="project" value="TreeGrafter"/>
</dbReference>
<keyword evidence="6" id="KW-1185">Reference proteome</keyword>
<reference evidence="5 6" key="1">
    <citation type="submission" date="2021-11" db="EMBL/GenBank/DDBJ databases">
        <title>Black yeast isolated from Biological Soil Crust.</title>
        <authorList>
            <person name="Kurbessoian T."/>
        </authorList>
    </citation>
    <scope>NUCLEOTIDE SEQUENCE [LARGE SCALE GENOMIC DNA]</scope>
    <source>
        <strain evidence="5 6">CCFEE 5522</strain>
    </source>
</reference>
<dbReference type="PROSITE" id="PS00061">
    <property type="entry name" value="ADH_SHORT"/>
    <property type="match status" value="1"/>
</dbReference>
<proteinExistence type="inferred from homology"/>
<dbReference type="InterPro" id="IPR020904">
    <property type="entry name" value="Sc_DH/Rdtase_CS"/>
</dbReference>
<dbReference type="GO" id="GO:0005737">
    <property type="term" value="C:cytoplasm"/>
    <property type="evidence" value="ECO:0007669"/>
    <property type="project" value="TreeGrafter"/>
</dbReference>
<evidence type="ECO:0000256" key="4">
    <source>
        <dbReference type="SAM" id="MobiDB-lite"/>
    </source>
</evidence>
<protein>
    <submittedName>
        <fullName evidence="5">Uncharacterized protein</fullName>
    </submittedName>
</protein>
<dbReference type="SUPFAM" id="SSF51735">
    <property type="entry name" value="NAD(P)-binding Rossmann-fold domains"/>
    <property type="match status" value="1"/>
</dbReference>
<dbReference type="Proteomes" id="UP001324427">
    <property type="component" value="Unassembled WGS sequence"/>
</dbReference>
<dbReference type="PANTHER" id="PTHR44229:SF4">
    <property type="entry name" value="15-HYDROXYPROSTAGLANDIN DEHYDROGENASE [NAD(+)]"/>
    <property type="match status" value="1"/>
</dbReference>
<dbReference type="InterPro" id="IPR036291">
    <property type="entry name" value="NAD(P)-bd_dom_sf"/>
</dbReference>
<dbReference type="PRINTS" id="PR00081">
    <property type="entry name" value="GDHRDH"/>
</dbReference>
<dbReference type="AlphaFoldDB" id="A0AAV9J567"/>
<dbReference type="Gene3D" id="3.40.50.720">
    <property type="entry name" value="NAD(P)-binding Rossmann-like Domain"/>
    <property type="match status" value="1"/>
</dbReference>
<evidence type="ECO:0000313" key="6">
    <source>
        <dbReference type="Proteomes" id="UP001324427"/>
    </source>
</evidence>
<organism evidence="5 6">
    <name type="scientific">Oleoguttula mirabilis</name>
    <dbReference type="NCBI Taxonomy" id="1507867"/>
    <lineage>
        <taxon>Eukaryota</taxon>
        <taxon>Fungi</taxon>
        <taxon>Dikarya</taxon>
        <taxon>Ascomycota</taxon>
        <taxon>Pezizomycotina</taxon>
        <taxon>Dothideomycetes</taxon>
        <taxon>Dothideomycetidae</taxon>
        <taxon>Mycosphaerellales</taxon>
        <taxon>Teratosphaeriaceae</taxon>
        <taxon>Oleoguttula</taxon>
    </lineage>
</organism>
<keyword evidence="2" id="KW-0521">NADP</keyword>
<dbReference type="InterPro" id="IPR002347">
    <property type="entry name" value="SDR_fam"/>
</dbReference>
<name>A0AAV9J567_9PEZI</name>
<dbReference type="PANTHER" id="PTHR44229">
    <property type="entry name" value="15-HYDROXYPROSTAGLANDIN DEHYDROGENASE [NAD(+)]"/>
    <property type="match status" value="1"/>
</dbReference>
<accession>A0AAV9J567</accession>
<keyword evidence="3" id="KW-0560">Oxidoreductase</keyword>
<evidence type="ECO:0000256" key="2">
    <source>
        <dbReference type="ARBA" id="ARBA00022857"/>
    </source>
</evidence>
<feature type="region of interest" description="Disordered" evidence="4">
    <location>
        <begin position="168"/>
        <end position="190"/>
    </location>
</feature>
<dbReference type="EMBL" id="JAVFHQ010000073">
    <property type="protein sequence ID" value="KAK4540141.1"/>
    <property type="molecule type" value="Genomic_DNA"/>
</dbReference>